<gene>
    <name evidence="24" type="ORF">PVAG01_02818</name>
</gene>
<dbReference type="PANTHER" id="PTHR14134">
    <property type="entry name" value="E3 UBIQUITIN-PROTEIN LIGASE RAD18"/>
    <property type="match status" value="1"/>
</dbReference>
<keyword evidence="13 19" id="KW-0238">DNA-binding</keyword>
<dbReference type="PROSITE" id="PS50800">
    <property type="entry name" value="SAP"/>
    <property type="match status" value="1"/>
</dbReference>
<evidence type="ECO:0000256" key="15">
    <source>
        <dbReference type="ARBA" id="ARBA00023242"/>
    </source>
</evidence>
<proteinExistence type="inferred from homology"/>
<keyword evidence="11 19" id="KW-0833">Ubl conjugation pathway</keyword>
<dbReference type="EC" id="2.3.2.27" evidence="5 19"/>
<keyword evidence="15 19" id="KW-0539">Nucleus</keyword>
<dbReference type="SUPFAM" id="SSF57850">
    <property type="entry name" value="RING/U-box"/>
    <property type="match status" value="1"/>
</dbReference>
<accession>A0ABR4PRR0</accession>
<comment type="similarity">
    <text evidence="4 19">Belongs to the RAD18 family.</text>
</comment>
<dbReference type="PROSITE" id="PS51908">
    <property type="entry name" value="ZF_UBZ4"/>
    <property type="match status" value="1"/>
</dbReference>
<keyword evidence="12 19" id="KW-0862">Zinc</keyword>
<evidence type="ECO:0000313" key="25">
    <source>
        <dbReference type="Proteomes" id="UP001629113"/>
    </source>
</evidence>
<feature type="compositionally biased region" description="Low complexity" evidence="20">
    <location>
        <begin position="406"/>
        <end position="430"/>
    </location>
</feature>
<evidence type="ECO:0000256" key="11">
    <source>
        <dbReference type="ARBA" id="ARBA00022786"/>
    </source>
</evidence>
<evidence type="ECO:0000256" key="19">
    <source>
        <dbReference type="RuleBase" id="RU368093"/>
    </source>
</evidence>
<dbReference type="InterPro" id="IPR001841">
    <property type="entry name" value="Znf_RING"/>
</dbReference>
<evidence type="ECO:0000256" key="1">
    <source>
        <dbReference type="ARBA" id="ARBA00000900"/>
    </source>
</evidence>
<evidence type="ECO:0000259" key="22">
    <source>
        <dbReference type="PROSITE" id="PS50800"/>
    </source>
</evidence>
<protein>
    <recommendedName>
        <fullName evidence="6 19">Postreplication repair E3 ubiquitin-protein ligase RAD18</fullName>
        <ecNumber evidence="5 19">2.3.2.27</ecNumber>
    </recommendedName>
    <alternativeName>
        <fullName evidence="16 19">RING-type E3 ubiquitin transferase RAD18</fullName>
    </alternativeName>
</protein>
<evidence type="ECO:0000256" key="9">
    <source>
        <dbReference type="ARBA" id="ARBA00022763"/>
    </source>
</evidence>
<dbReference type="Gene3D" id="3.30.40.10">
    <property type="entry name" value="Zinc/RING finger domain, C3HC4 (zinc finger)"/>
    <property type="match status" value="1"/>
</dbReference>
<dbReference type="EMBL" id="JBFCZG010000002">
    <property type="protein sequence ID" value="KAL3426028.1"/>
    <property type="molecule type" value="Genomic_DNA"/>
</dbReference>
<comment type="caution">
    <text evidence="24">The sequence shown here is derived from an EMBL/GenBank/DDBJ whole genome shotgun (WGS) entry which is preliminary data.</text>
</comment>
<keyword evidence="14 18" id="KW-0234">DNA repair</keyword>
<evidence type="ECO:0000259" key="21">
    <source>
        <dbReference type="PROSITE" id="PS50089"/>
    </source>
</evidence>
<dbReference type="InterPro" id="IPR013083">
    <property type="entry name" value="Znf_RING/FYVE/PHD"/>
</dbReference>
<feature type="domain" description="UBZ4-type" evidence="23">
    <location>
        <begin position="164"/>
        <end position="191"/>
    </location>
</feature>
<evidence type="ECO:0000256" key="6">
    <source>
        <dbReference type="ARBA" id="ARBA00015551"/>
    </source>
</evidence>
<dbReference type="InterPro" id="IPR006642">
    <property type="entry name" value="Rad18_UBZ4"/>
</dbReference>
<feature type="compositionally biased region" description="Basic residues" evidence="20">
    <location>
        <begin position="129"/>
        <end position="140"/>
    </location>
</feature>
<feature type="region of interest" description="Disordered" evidence="20">
    <location>
        <begin position="335"/>
        <end position="450"/>
    </location>
</feature>
<evidence type="ECO:0000256" key="18">
    <source>
        <dbReference type="PROSITE-ProRule" id="PRU01256"/>
    </source>
</evidence>
<feature type="domain" description="SAP" evidence="22">
    <location>
        <begin position="225"/>
        <end position="259"/>
    </location>
</feature>
<feature type="compositionally biased region" description="Polar residues" evidence="20">
    <location>
        <begin position="360"/>
        <end position="378"/>
    </location>
</feature>
<comment type="subcellular location">
    <subcellularLocation>
        <location evidence="2 19">Nucleus</location>
    </subcellularLocation>
</comment>
<dbReference type="SMART" id="SM00513">
    <property type="entry name" value="SAP"/>
    <property type="match status" value="1"/>
</dbReference>
<reference evidence="24 25" key="1">
    <citation type="submission" date="2024-06" db="EMBL/GenBank/DDBJ databases">
        <title>Complete genome of Phlyctema vagabunda strain 19-DSS-EL-015.</title>
        <authorList>
            <person name="Fiorenzani C."/>
        </authorList>
    </citation>
    <scope>NUCLEOTIDE SEQUENCE [LARGE SCALE GENOMIC DNA]</scope>
    <source>
        <strain evidence="24 25">19-DSS-EL-015</strain>
    </source>
</reference>
<dbReference type="PROSITE" id="PS50089">
    <property type="entry name" value="ZF_RING_2"/>
    <property type="match status" value="1"/>
</dbReference>
<feature type="domain" description="RING-type" evidence="21">
    <location>
        <begin position="32"/>
        <end position="70"/>
    </location>
</feature>
<evidence type="ECO:0000256" key="16">
    <source>
        <dbReference type="ARBA" id="ARBA00031783"/>
    </source>
</evidence>
<evidence type="ECO:0000256" key="8">
    <source>
        <dbReference type="ARBA" id="ARBA00022723"/>
    </source>
</evidence>
<evidence type="ECO:0000256" key="5">
    <source>
        <dbReference type="ARBA" id="ARBA00012483"/>
    </source>
</evidence>
<comment type="function">
    <text evidence="19">E3 RING-finger protein, member of the UBC2/RAD6 epistasis group. Associates to the E2 ubiquitin conjugating enzyme UBC2/RAD6 to form the UBC2-RAD18 ubiquitin ligase complex involved in postreplicative repair (PRR) of damaged DNA.</text>
</comment>
<dbReference type="Proteomes" id="UP001629113">
    <property type="component" value="Unassembled WGS sequence"/>
</dbReference>
<evidence type="ECO:0000256" key="13">
    <source>
        <dbReference type="ARBA" id="ARBA00023125"/>
    </source>
</evidence>
<evidence type="ECO:0000256" key="10">
    <source>
        <dbReference type="ARBA" id="ARBA00022771"/>
    </source>
</evidence>
<evidence type="ECO:0000256" key="12">
    <source>
        <dbReference type="ARBA" id="ARBA00022833"/>
    </source>
</evidence>
<feature type="region of interest" description="Disordered" evidence="20">
    <location>
        <begin position="186"/>
        <end position="211"/>
    </location>
</feature>
<dbReference type="SMART" id="SM00184">
    <property type="entry name" value="RING"/>
    <property type="match status" value="1"/>
</dbReference>
<evidence type="ECO:0000256" key="4">
    <source>
        <dbReference type="ARBA" id="ARBA00009506"/>
    </source>
</evidence>
<dbReference type="SMART" id="SM00734">
    <property type="entry name" value="ZnF_Rad18"/>
    <property type="match status" value="1"/>
</dbReference>
<evidence type="ECO:0000256" key="7">
    <source>
        <dbReference type="ARBA" id="ARBA00022679"/>
    </source>
</evidence>
<comment type="subunit">
    <text evidence="19">Interacts with E2 UBC2, forming a complex with ubiquitin ligase activity.</text>
</comment>
<name>A0ABR4PRR0_9HELO</name>
<evidence type="ECO:0000259" key="23">
    <source>
        <dbReference type="PROSITE" id="PS51908"/>
    </source>
</evidence>
<dbReference type="InterPro" id="IPR039577">
    <property type="entry name" value="Rad18"/>
</dbReference>
<dbReference type="PROSITE" id="PS00518">
    <property type="entry name" value="ZF_RING_1"/>
    <property type="match status" value="1"/>
</dbReference>
<dbReference type="InterPro" id="IPR003034">
    <property type="entry name" value="SAP_dom"/>
</dbReference>
<evidence type="ECO:0000256" key="17">
    <source>
        <dbReference type="PROSITE-ProRule" id="PRU00175"/>
    </source>
</evidence>
<keyword evidence="7 19" id="KW-0808">Transferase</keyword>
<dbReference type="NCBIfam" id="TIGR00599">
    <property type="entry name" value="rad18"/>
    <property type="match status" value="1"/>
</dbReference>
<keyword evidence="9 18" id="KW-0227">DNA damage</keyword>
<comment type="pathway">
    <text evidence="3 19">Protein modification; protein ubiquitination.</text>
</comment>
<keyword evidence="8 19" id="KW-0479">Metal-binding</keyword>
<organism evidence="24 25">
    <name type="scientific">Phlyctema vagabunda</name>
    <dbReference type="NCBI Taxonomy" id="108571"/>
    <lineage>
        <taxon>Eukaryota</taxon>
        <taxon>Fungi</taxon>
        <taxon>Dikarya</taxon>
        <taxon>Ascomycota</taxon>
        <taxon>Pezizomycotina</taxon>
        <taxon>Leotiomycetes</taxon>
        <taxon>Helotiales</taxon>
        <taxon>Dermateaceae</taxon>
        <taxon>Phlyctema</taxon>
    </lineage>
</organism>
<sequence>MASKDQFEVEDSTDWLQTPLASLAPVEAALRCQVCTEFYTTPMITSCSHTFCSLCIRRCLSNDGKCPGCRAPDQELKLRCNWPLEEAVETFKKARSGLLEHARKPTIAETPNSPKRRREQSYEEDVPRKRTRSSARTRRRASMESVGIMDIEDGDEDYMPDDGLVECPICSGRMTEQAVIEHIDRCTGVPPKPGRGTVRSGQPTTINKAPPKPVVRQERLPHLHYGSYRDAALKKKLSDLGIPTGGSRGLLEKRHTEWVSIWNANCDSKQPRRKAELKQDLEKWERTQGAGSFGIGGNGLKPGAQLLDKDFDGMAWSSTHDNSFKELVANAKRKPPTGVAAPAPSAPADPLANLQPVVEDSSSYTSATASPQPRTDTTARPIPWSPSQTGGFIPGPNDMSMDLPVSSQQRRPSSQQKQSSQQQHSSQQRPPSRRRPSLQQQGVPSLVDMR</sequence>
<evidence type="ECO:0000313" key="24">
    <source>
        <dbReference type="EMBL" id="KAL3426028.1"/>
    </source>
</evidence>
<keyword evidence="10 17" id="KW-0863">Zinc-finger</keyword>
<feature type="compositionally biased region" description="Low complexity" evidence="20">
    <location>
        <begin position="336"/>
        <end position="352"/>
    </location>
</feature>
<dbReference type="Pfam" id="PF13923">
    <property type="entry name" value="zf-C3HC4_2"/>
    <property type="match status" value="1"/>
</dbReference>
<feature type="compositionally biased region" description="Basic and acidic residues" evidence="20">
    <location>
        <begin position="119"/>
        <end position="128"/>
    </location>
</feature>
<keyword evidence="25" id="KW-1185">Reference proteome</keyword>
<comment type="catalytic activity">
    <reaction evidence="1 19">
        <text>S-ubiquitinyl-[E2 ubiquitin-conjugating enzyme]-L-cysteine + [acceptor protein]-L-lysine = [E2 ubiquitin-conjugating enzyme]-L-cysteine + N(6)-ubiquitinyl-[acceptor protein]-L-lysine.</text>
        <dbReference type="EC" id="2.3.2.27"/>
    </reaction>
</comment>
<evidence type="ECO:0000256" key="2">
    <source>
        <dbReference type="ARBA" id="ARBA00004123"/>
    </source>
</evidence>
<evidence type="ECO:0000256" key="20">
    <source>
        <dbReference type="SAM" id="MobiDB-lite"/>
    </source>
</evidence>
<dbReference type="PANTHER" id="PTHR14134:SF2">
    <property type="entry name" value="E3 UBIQUITIN-PROTEIN LIGASE RAD18"/>
    <property type="match status" value="1"/>
</dbReference>
<dbReference type="InterPro" id="IPR017907">
    <property type="entry name" value="Znf_RING_CS"/>
</dbReference>
<evidence type="ECO:0000256" key="14">
    <source>
        <dbReference type="ARBA" id="ARBA00023204"/>
    </source>
</evidence>
<evidence type="ECO:0000256" key="3">
    <source>
        <dbReference type="ARBA" id="ARBA00004906"/>
    </source>
</evidence>
<feature type="region of interest" description="Disordered" evidence="20">
    <location>
        <begin position="102"/>
        <end position="143"/>
    </location>
</feature>
<dbReference type="InterPro" id="IPR004580">
    <property type="entry name" value="Rad18_fungi"/>
</dbReference>